<name>W8BEJ7_CERCA</name>
<dbReference type="GO" id="GO:0010468">
    <property type="term" value="P:regulation of gene expression"/>
    <property type="evidence" value="ECO:0007669"/>
    <property type="project" value="TreeGrafter"/>
</dbReference>
<dbReference type="OrthoDB" id="407106at2759"/>
<evidence type="ECO:0000256" key="1">
    <source>
        <dbReference type="ARBA" id="ARBA00022723"/>
    </source>
</evidence>
<keyword evidence="3 5" id="KW-0863">Zinc-finger</keyword>
<gene>
    <name evidence="8" type="primary">LOLA1</name>
</gene>
<feature type="region of interest" description="Disordered" evidence="6">
    <location>
        <begin position="131"/>
        <end position="151"/>
    </location>
</feature>
<keyword evidence="2" id="KW-0677">Repeat</keyword>
<dbReference type="PANTHER" id="PTHR24403">
    <property type="entry name" value="ZINC FINGER PROTEIN"/>
    <property type="match status" value="1"/>
</dbReference>
<sequence>MYAHIYIYLYTYTCICMSMNASDYFSKKQSQLLKENTSPQRAIIQKSCQRSILNTHGTKRLTFLNASASTVTPPEPPAVAMTELTSQSLTHLPLKRRILPSHISRRNMSMSDVSEMLMDFYNKANVANAPKNPQSAVGTFSQTSPASAEGNEPSSIAVIATKSASAVIKSNNLDQNVMAETAGLQKASDSMAKKVVAAENLAFHHTSEGANSINVATTSSSSLVVTKTLPALSAIPTSVVVSPQIADQVDVKPIINPTTGEIISAFPSTSCGGGSSVIKTIVPISDSKIPSLVPLSSAIDRANTISDQNNRTANSSGVINQSDVDVLPPAAVIAAALFRDGYNNFQQQLRTQELAKVGNVQEDILNTNTGDNSTVNTISSKLLENLLRQRRLKSDNVQENTADADTMDGDDEDDSRYNDFDDIHLVENSKPNYNCSMPGLFQSAAISSSSPKLNATSADYMSDDSQKFMMAAQAQALRHLEYSLADIGHSTFGMIGNNDNSTQGSGNESTEPNYECRHCGKKYRWKSTLRRHESVECGGKEPSHQCPYCPYKSKQRGNLGVHVRKHHSDLPQLTSKRRSKYSNKLESGNISANASDDSSSKLVIDCSK</sequence>
<feature type="domain" description="C2H2-type" evidence="7">
    <location>
        <begin position="544"/>
        <end position="571"/>
    </location>
</feature>
<reference evidence="8" key="2">
    <citation type="journal article" date="2014" name="BMC Genomics">
        <title>A genomic perspective to assessing quality of mass-reared SIT flies used in Mediterranean fruit fly (Ceratitis capitata) eradication in California.</title>
        <authorList>
            <person name="Calla B."/>
            <person name="Hall B."/>
            <person name="Hou S."/>
            <person name="Geib S.M."/>
        </authorList>
    </citation>
    <scope>NUCLEOTIDE SEQUENCE</scope>
</reference>
<feature type="compositionally biased region" description="Acidic residues" evidence="6">
    <location>
        <begin position="405"/>
        <end position="414"/>
    </location>
</feature>
<protein>
    <submittedName>
        <fullName evidence="8">Longitudinals lacking protein, isoform G</fullName>
    </submittedName>
</protein>
<feature type="region of interest" description="Disordered" evidence="6">
    <location>
        <begin position="393"/>
        <end position="417"/>
    </location>
</feature>
<accession>W8BEJ7</accession>
<feature type="domain" description="C2H2-type" evidence="7">
    <location>
        <begin position="514"/>
        <end position="541"/>
    </location>
</feature>
<proteinExistence type="evidence at transcript level"/>
<dbReference type="EMBL" id="GAMC01014930">
    <property type="protein sequence ID" value="JAB91625.1"/>
    <property type="molecule type" value="mRNA"/>
</dbReference>
<reference evidence="8" key="1">
    <citation type="submission" date="2013-07" db="EMBL/GenBank/DDBJ databases">
        <authorList>
            <person name="Geib S."/>
        </authorList>
    </citation>
    <scope>NUCLEOTIDE SEQUENCE</scope>
</reference>
<organism evidence="8">
    <name type="scientific">Ceratitis capitata</name>
    <name type="common">Mediterranean fruit fly</name>
    <name type="synonym">Tephritis capitata</name>
    <dbReference type="NCBI Taxonomy" id="7213"/>
    <lineage>
        <taxon>Eukaryota</taxon>
        <taxon>Metazoa</taxon>
        <taxon>Ecdysozoa</taxon>
        <taxon>Arthropoda</taxon>
        <taxon>Hexapoda</taxon>
        <taxon>Insecta</taxon>
        <taxon>Pterygota</taxon>
        <taxon>Neoptera</taxon>
        <taxon>Endopterygota</taxon>
        <taxon>Diptera</taxon>
        <taxon>Brachycera</taxon>
        <taxon>Muscomorpha</taxon>
        <taxon>Tephritoidea</taxon>
        <taxon>Tephritidae</taxon>
        <taxon>Ceratitis</taxon>
        <taxon>Ceratitis</taxon>
    </lineage>
</organism>
<evidence type="ECO:0000256" key="6">
    <source>
        <dbReference type="SAM" id="MobiDB-lite"/>
    </source>
</evidence>
<evidence type="ECO:0000256" key="3">
    <source>
        <dbReference type="ARBA" id="ARBA00022771"/>
    </source>
</evidence>
<keyword evidence="4" id="KW-0862">Zinc</keyword>
<evidence type="ECO:0000256" key="2">
    <source>
        <dbReference type="ARBA" id="ARBA00022737"/>
    </source>
</evidence>
<feature type="region of interest" description="Disordered" evidence="6">
    <location>
        <begin position="575"/>
        <end position="601"/>
    </location>
</feature>
<dbReference type="GO" id="GO:0005634">
    <property type="term" value="C:nucleus"/>
    <property type="evidence" value="ECO:0007669"/>
    <property type="project" value="TreeGrafter"/>
</dbReference>
<dbReference type="Gene3D" id="3.30.160.60">
    <property type="entry name" value="Classic Zinc Finger"/>
    <property type="match status" value="1"/>
</dbReference>
<dbReference type="AlphaFoldDB" id="W8BEJ7"/>
<dbReference type="PANTHER" id="PTHR24403:SF67">
    <property type="entry name" value="FI01116P-RELATED"/>
    <property type="match status" value="1"/>
</dbReference>
<evidence type="ECO:0000256" key="5">
    <source>
        <dbReference type="PROSITE-ProRule" id="PRU00042"/>
    </source>
</evidence>
<dbReference type="PROSITE" id="PS50157">
    <property type="entry name" value="ZINC_FINGER_C2H2_2"/>
    <property type="match status" value="2"/>
</dbReference>
<evidence type="ECO:0000313" key="8">
    <source>
        <dbReference type="EMBL" id="JAB91626.1"/>
    </source>
</evidence>
<feature type="compositionally biased region" description="Low complexity" evidence="6">
    <location>
        <begin position="587"/>
        <end position="597"/>
    </location>
</feature>
<feature type="compositionally biased region" description="Polar residues" evidence="6">
    <location>
        <begin position="134"/>
        <end position="146"/>
    </location>
</feature>
<evidence type="ECO:0000256" key="4">
    <source>
        <dbReference type="ARBA" id="ARBA00022833"/>
    </source>
</evidence>
<dbReference type="InterPro" id="IPR050688">
    <property type="entry name" value="Zinc_finger/UBP_domain"/>
</dbReference>
<dbReference type="EMBL" id="GAMC01014929">
    <property type="protein sequence ID" value="JAB91626.1"/>
    <property type="molecule type" value="mRNA"/>
</dbReference>
<evidence type="ECO:0000259" key="7">
    <source>
        <dbReference type="PROSITE" id="PS50157"/>
    </source>
</evidence>
<keyword evidence="1" id="KW-0479">Metal-binding</keyword>
<dbReference type="SUPFAM" id="SSF57667">
    <property type="entry name" value="beta-beta-alpha zinc fingers"/>
    <property type="match status" value="1"/>
</dbReference>
<dbReference type="InterPro" id="IPR036236">
    <property type="entry name" value="Znf_C2H2_sf"/>
</dbReference>
<dbReference type="InterPro" id="IPR013087">
    <property type="entry name" value="Znf_C2H2_type"/>
</dbReference>
<dbReference type="GO" id="GO:0008270">
    <property type="term" value="F:zinc ion binding"/>
    <property type="evidence" value="ECO:0007669"/>
    <property type="project" value="UniProtKB-KW"/>
</dbReference>
<dbReference type="SMART" id="SM00355">
    <property type="entry name" value="ZnF_C2H2"/>
    <property type="match status" value="2"/>
</dbReference>